<organism evidence="1 2">
    <name type="scientific">Listeria marthii FSL S4-120</name>
    <dbReference type="NCBI Taxonomy" id="702457"/>
    <lineage>
        <taxon>Bacteria</taxon>
        <taxon>Bacillati</taxon>
        <taxon>Bacillota</taxon>
        <taxon>Bacilli</taxon>
        <taxon>Bacillales</taxon>
        <taxon>Listeriaceae</taxon>
        <taxon>Listeria</taxon>
    </lineage>
</organism>
<evidence type="ECO:0000313" key="1">
    <source>
        <dbReference type="EMBL" id="EFR86866.1"/>
    </source>
</evidence>
<keyword evidence="2" id="KW-1185">Reference proteome</keyword>
<sequence>MRLLQIEQLQALSQKFFLAKKKTGIIFENKRANLITVPTNNDLGGAFLVLTDDVPKKSHLPLIKHHSNYL</sequence>
<evidence type="ECO:0000313" key="2">
    <source>
        <dbReference type="Proteomes" id="UP000003412"/>
    </source>
</evidence>
<reference evidence="1 2" key="1">
    <citation type="journal article" date="2010" name="Microbiol. Resour. Announc.">
        <title>Comparative genomics of the bacterial genus Listeria: Genome evolution is characterized by limited gene acquisition and limited gene loss.</title>
        <authorList>
            <person name="den Bakker H.C."/>
            <person name="Cummings C.A."/>
            <person name="Ferreira V."/>
            <person name="Vatta P."/>
            <person name="Orsi R.H."/>
            <person name="Degoricija L."/>
            <person name="Barker M."/>
            <person name="Petrauskene O."/>
            <person name="Furtado M.R."/>
            <person name="Wiedmann M."/>
        </authorList>
    </citation>
    <scope>NUCLEOTIDE SEQUENCE [LARGE SCALE GENOMIC DNA]</scope>
    <source>
        <strain evidence="1 2">FSL S4-120</strain>
    </source>
</reference>
<dbReference type="Proteomes" id="UP000003412">
    <property type="component" value="Chromosome"/>
</dbReference>
<accession>A0ABN0BV23</accession>
<dbReference type="EMBL" id="ADXF01000876">
    <property type="protein sequence ID" value="EFR86866.1"/>
    <property type="molecule type" value="Genomic_DNA"/>
</dbReference>
<proteinExistence type="predicted"/>
<comment type="caution">
    <text evidence="1">The sequence shown here is derived from an EMBL/GenBank/DDBJ whole genome shotgun (WGS) entry which is preliminary data.</text>
</comment>
<gene>
    <name evidence="1" type="ORF">NT05LM_2682</name>
</gene>
<protein>
    <submittedName>
        <fullName evidence="1">Uncharacterized protein</fullName>
    </submittedName>
</protein>
<name>A0ABN0BV23_9LIST</name>